<reference evidence="2" key="1">
    <citation type="submission" date="2022-08" db="EMBL/GenBank/DDBJ databases">
        <authorList>
            <person name="Gutierrez-Valencia J."/>
        </authorList>
    </citation>
    <scope>NUCLEOTIDE SEQUENCE</scope>
</reference>
<keyword evidence="1" id="KW-0472">Membrane</keyword>
<keyword evidence="1" id="KW-0812">Transmembrane</keyword>
<sequence>PEFSQTSFQTTKVPVVFSIGGSVRRWGNDNSGSVVRRWGIGGVVFSICYFRYWGNCIIVLCSYWIFIVVHVRLICSSPFLLLAAIKRN</sequence>
<dbReference type="AlphaFoldDB" id="A0AAV0J1L3"/>
<accession>A0AAV0J1L3</accession>
<keyword evidence="3" id="KW-1185">Reference proteome</keyword>
<feature type="non-terminal residue" evidence="2">
    <location>
        <position position="1"/>
    </location>
</feature>
<name>A0AAV0J1L3_9ROSI</name>
<dbReference type="EMBL" id="CAMGYJ010000004">
    <property type="protein sequence ID" value="CAI0403189.1"/>
    <property type="molecule type" value="Genomic_DNA"/>
</dbReference>
<evidence type="ECO:0000313" key="3">
    <source>
        <dbReference type="Proteomes" id="UP001154282"/>
    </source>
</evidence>
<dbReference type="Proteomes" id="UP001154282">
    <property type="component" value="Unassembled WGS sequence"/>
</dbReference>
<keyword evidence="1" id="KW-1133">Transmembrane helix</keyword>
<evidence type="ECO:0000256" key="1">
    <source>
        <dbReference type="SAM" id="Phobius"/>
    </source>
</evidence>
<gene>
    <name evidence="2" type="ORF">LITE_LOCUS11933</name>
</gene>
<comment type="caution">
    <text evidence="2">The sequence shown here is derived from an EMBL/GenBank/DDBJ whole genome shotgun (WGS) entry which is preliminary data.</text>
</comment>
<protein>
    <submittedName>
        <fullName evidence="2">Uncharacterized protein</fullName>
    </submittedName>
</protein>
<proteinExistence type="predicted"/>
<feature type="transmembrane region" description="Helical" evidence="1">
    <location>
        <begin position="64"/>
        <end position="85"/>
    </location>
</feature>
<feature type="transmembrane region" description="Helical" evidence="1">
    <location>
        <begin position="34"/>
        <end position="52"/>
    </location>
</feature>
<evidence type="ECO:0000313" key="2">
    <source>
        <dbReference type="EMBL" id="CAI0403189.1"/>
    </source>
</evidence>
<organism evidence="2 3">
    <name type="scientific">Linum tenue</name>
    <dbReference type="NCBI Taxonomy" id="586396"/>
    <lineage>
        <taxon>Eukaryota</taxon>
        <taxon>Viridiplantae</taxon>
        <taxon>Streptophyta</taxon>
        <taxon>Embryophyta</taxon>
        <taxon>Tracheophyta</taxon>
        <taxon>Spermatophyta</taxon>
        <taxon>Magnoliopsida</taxon>
        <taxon>eudicotyledons</taxon>
        <taxon>Gunneridae</taxon>
        <taxon>Pentapetalae</taxon>
        <taxon>rosids</taxon>
        <taxon>fabids</taxon>
        <taxon>Malpighiales</taxon>
        <taxon>Linaceae</taxon>
        <taxon>Linum</taxon>
    </lineage>
</organism>